<gene>
    <name evidence="2" type="ORF">FOZ63_011401</name>
</gene>
<comment type="caution">
    <text evidence="2">The sequence shown here is derived from an EMBL/GenBank/DDBJ whole genome shotgun (WGS) entry which is preliminary data.</text>
</comment>
<feature type="region of interest" description="Disordered" evidence="1">
    <location>
        <begin position="1"/>
        <end position="22"/>
    </location>
</feature>
<sequence>MSNLQSSIHHDDYDDDTVGGGVRTAADITGSRLLADHNITTQTTSKGGSDDEHHINIKDVIGTLRRLGWSLPDMPLPSSPPEQAIPSLVHEKRSTTALAG</sequence>
<reference evidence="2 3" key="1">
    <citation type="submission" date="2020-04" db="EMBL/GenBank/DDBJ databases">
        <title>Perkinsus olseni comparative genomics.</title>
        <authorList>
            <person name="Bogema D.R."/>
        </authorList>
    </citation>
    <scope>NUCLEOTIDE SEQUENCE [LARGE SCALE GENOMIC DNA]</scope>
    <source>
        <strain evidence="2 3">ATCC PRA-207</strain>
    </source>
</reference>
<dbReference type="EMBL" id="JABANO010035413">
    <property type="protein sequence ID" value="KAF4703540.1"/>
    <property type="molecule type" value="Genomic_DNA"/>
</dbReference>
<evidence type="ECO:0000313" key="3">
    <source>
        <dbReference type="Proteomes" id="UP000553632"/>
    </source>
</evidence>
<feature type="region of interest" description="Disordered" evidence="1">
    <location>
        <begin position="72"/>
        <end position="100"/>
    </location>
</feature>
<protein>
    <submittedName>
        <fullName evidence="2">Uncharacterized protein</fullName>
    </submittedName>
</protein>
<dbReference type="AlphaFoldDB" id="A0A7J6Q7I8"/>
<keyword evidence="3" id="KW-1185">Reference proteome</keyword>
<evidence type="ECO:0000313" key="2">
    <source>
        <dbReference type="EMBL" id="KAF4703540.1"/>
    </source>
</evidence>
<proteinExistence type="predicted"/>
<organism evidence="2 3">
    <name type="scientific">Perkinsus olseni</name>
    <name type="common">Perkinsus atlanticus</name>
    <dbReference type="NCBI Taxonomy" id="32597"/>
    <lineage>
        <taxon>Eukaryota</taxon>
        <taxon>Sar</taxon>
        <taxon>Alveolata</taxon>
        <taxon>Perkinsozoa</taxon>
        <taxon>Perkinsea</taxon>
        <taxon>Perkinsida</taxon>
        <taxon>Perkinsidae</taxon>
        <taxon>Perkinsus</taxon>
    </lineage>
</organism>
<accession>A0A7J6Q7I8</accession>
<feature type="non-terminal residue" evidence="2">
    <location>
        <position position="100"/>
    </location>
</feature>
<name>A0A7J6Q7I8_PEROL</name>
<dbReference type="Proteomes" id="UP000553632">
    <property type="component" value="Unassembled WGS sequence"/>
</dbReference>
<evidence type="ECO:0000256" key="1">
    <source>
        <dbReference type="SAM" id="MobiDB-lite"/>
    </source>
</evidence>